<keyword evidence="1" id="KW-0472">Membrane</keyword>
<dbReference type="RefSeq" id="WP_049073000.1">
    <property type="nucleotide sequence ID" value="NZ_CADIJL010000026.1"/>
</dbReference>
<dbReference type="GeneID" id="55559746"/>
<dbReference type="AlphaFoldDB" id="A0A1D8I7V7"/>
<evidence type="ECO:0000313" key="5">
    <source>
        <dbReference type="Proteomes" id="UP000494122"/>
    </source>
</evidence>
<name>A0A1D8I7V7_9BURK</name>
<accession>A0A1D8I7V7</accession>
<protein>
    <recommendedName>
        <fullName evidence="2">TadE-like domain-containing protein</fullName>
    </recommendedName>
</protein>
<dbReference type="EMBL" id="CADILJ010000106">
    <property type="protein sequence ID" value="CAB3958720.1"/>
    <property type="molecule type" value="Genomic_DNA"/>
</dbReference>
<dbReference type="InterPro" id="IPR012495">
    <property type="entry name" value="TadE-like_dom"/>
</dbReference>
<sequence>MNERAAFDAATGRRRADGQRGIATLEFSLMVTMLLMFVCAVVGYGVLFWMQQQLASAASEGARAAVYARFSGKADVPGAACSAAMSVFGSGSAVACAATSAPCAWSGSGGQTAQCSTVAMTFNVQAWPVLSTFQAFIAMLPGTDKNWIPTRLSSKAIVQISQGTP</sequence>
<dbReference type="Proteomes" id="UP000494122">
    <property type="component" value="Unassembled WGS sequence"/>
</dbReference>
<evidence type="ECO:0000313" key="3">
    <source>
        <dbReference type="EMBL" id="CAB3908184.1"/>
    </source>
</evidence>
<feature type="transmembrane region" description="Helical" evidence="1">
    <location>
        <begin position="21"/>
        <end position="50"/>
    </location>
</feature>
<proteinExistence type="predicted"/>
<feature type="domain" description="TadE-like" evidence="2">
    <location>
        <begin position="21"/>
        <end position="63"/>
    </location>
</feature>
<keyword evidence="1" id="KW-0812">Transmembrane</keyword>
<evidence type="ECO:0000259" key="2">
    <source>
        <dbReference type="Pfam" id="PF07811"/>
    </source>
</evidence>
<evidence type="ECO:0000313" key="4">
    <source>
        <dbReference type="EMBL" id="CAB3958720.1"/>
    </source>
</evidence>
<keyword evidence="6" id="KW-1185">Reference proteome</keyword>
<gene>
    <name evidence="3" type="ORF">LMG3328_04653</name>
    <name evidence="4" type="ORF">LMG7053_05719</name>
</gene>
<evidence type="ECO:0000313" key="6">
    <source>
        <dbReference type="Proteomes" id="UP000494161"/>
    </source>
</evidence>
<dbReference type="Proteomes" id="UP000494161">
    <property type="component" value="Unassembled WGS sequence"/>
</dbReference>
<evidence type="ECO:0000256" key="1">
    <source>
        <dbReference type="SAM" id="Phobius"/>
    </source>
</evidence>
<organism evidence="3 5">
    <name type="scientific">Achromobacter ruhlandii</name>
    <dbReference type="NCBI Taxonomy" id="72557"/>
    <lineage>
        <taxon>Bacteria</taxon>
        <taxon>Pseudomonadati</taxon>
        <taxon>Pseudomonadota</taxon>
        <taxon>Betaproteobacteria</taxon>
        <taxon>Burkholderiales</taxon>
        <taxon>Alcaligenaceae</taxon>
        <taxon>Achromobacter</taxon>
    </lineage>
</organism>
<reference evidence="5 6" key="1">
    <citation type="submission" date="2020-04" db="EMBL/GenBank/DDBJ databases">
        <authorList>
            <person name="De Canck E."/>
        </authorList>
    </citation>
    <scope>NUCLEOTIDE SEQUENCE [LARGE SCALE GENOMIC DNA]</scope>
    <source>
        <strain evidence="3 5">LMG 3328</strain>
        <strain evidence="4 6">LMG 7053</strain>
    </source>
</reference>
<dbReference type="EMBL" id="CADILE010000015">
    <property type="protein sequence ID" value="CAB3908184.1"/>
    <property type="molecule type" value="Genomic_DNA"/>
</dbReference>
<keyword evidence="1" id="KW-1133">Transmembrane helix</keyword>
<dbReference type="Pfam" id="PF07811">
    <property type="entry name" value="TadE"/>
    <property type="match status" value="1"/>
</dbReference>